<dbReference type="GO" id="GO:0032259">
    <property type="term" value="P:methylation"/>
    <property type="evidence" value="ECO:0007669"/>
    <property type="project" value="UniProtKB-KW"/>
</dbReference>
<dbReference type="InterPro" id="IPR052553">
    <property type="entry name" value="CbiG_hydrolase"/>
</dbReference>
<dbReference type="GO" id="GO:0008168">
    <property type="term" value="F:methyltransferase activity"/>
    <property type="evidence" value="ECO:0007669"/>
    <property type="project" value="UniProtKB-KW"/>
</dbReference>
<gene>
    <name evidence="2" type="ORF">GV832_00025</name>
</gene>
<feature type="domain" description="CobE/GbiG C-terminal" evidence="1">
    <location>
        <begin position="3"/>
        <end position="110"/>
    </location>
</feature>
<dbReference type="RefSeq" id="WP_168772772.1">
    <property type="nucleotide sequence ID" value="NZ_JAABNR010000001.1"/>
</dbReference>
<accession>A0AAE5BQZ7</accession>
<name>A0AAE5BQZ7_9RHOB</name>
<dbReference type="InterPro" id="IPR002750">
    <property type="entry name" value="CobE/GbiG_C"/>
</dbReference>
<dbReference type="PANTHER" id="PTHR37477:SF1">
    <property type="entry name" value="COBALT-PRECORRIN-5A HYDROLASE"/>
    <property type="match status" value="1"/>
</dbReference>
<evidence type="ECO:0000259" key="1">
    <source>
        <dbReference type="Pfam" id="PF01890"/>
    </source>
</evidence>
<sequence>MRIAGLGFRKGVSAESLAEALAQVAPYDALATVAGKAMEPGLQRLVSDLGLPFHAVSQEALQASERAGSALARLFYKTGSVAESAALAAAGPGARLVVAKVKTTDGMAVAAVAEVS</sequence>
<dbReference type="Gene3D" id="3.30.420.180">
    <property type="entry name" value="CobE/GbiG C-terminal domain"/>
    <property type="match status" value="1"/>
</dbReference>
<proteinExistence type="predicted"/>
<organism evidence="2 3">
    <name type="scientific">Stagnihabitans tardus</name>
    <dbReference type="NCBI Taxonomy" id="2699202"/>
    <lineage>
        <taxon>Bacteria</taxon>
        <taxon>Pseudomonadati</taxon>
        <taxon>Pseudomonadota</taxon>
        <taxon>Alphaproteobacteria</taxon>
        <taxon>Rhodobacterales</taxon>
        <taxon>Paracoccaceae</taxon>
        <taxon>Stagnihabitans</taxon>
    </lineage>
</organism>
<dbReference type="SUPFAM" id="SSF159664">
    <property type="entry name" value="CobE/GbiG C-terminal domain-like"/>
    <property type="match status" value="1"/>
</dbReference>
<dbReference type="AlphaFoldDB" id="A0AAE5BQZ7"/>
<protein>
    <submittedName>
        <fullName evidence="2">Precorrin methylase</fullName>
    </submittedName>
</protein>
<keyword evidence="3" id="KW-1185">Reference proteome</keyword>
<dbReference type="Pfam" id="PF01890">
    <property type="entry name" value="CbiG_C"/>
    <property type="match status" value="1"/>
</dbReference>
<evidence type="ECO:0000313" key="2">
    <source>
        <dbReference type="EMBL" id="NBZ85955.1"/>
    </source>
</evidence>
<keyword evidence="2" id="KW-0489">Methyltransferase</keyword>
<dbReference type="Proteomes" id="UP001193501">
    <property type="component" value="Unassembled WGS sequence"/>
</dbReference>
<keyword evidence="2" id="KW-0808">Transferase</keyword>
<dbReference type="GO" id="GO:0009236">
    <property type="term" value="P:cobalamin biosynthetic process"/>
    <property type="evidence" value="ECO:0007669"/>
    <property type="project" value="InterPro"/>
</dbReference>
<dbReference type="InterPro" id="IPR036518">
    <property type="entry name" value="CobE/GbiG_C_sf"/>
</dbReference>
<dbReference type="EMBL" id="JAABNR010000001">
    <property type="protein sequence ID" value="NBZ85955.1"/>
    <property type="molecule type" value="Genomic_DNA"/>
</dbReference>
<comment type="caution">
    <text evidence="2">The sequence shown here is derived from an EMBL/GenBank/DDBJ whole genome shotgun (WGS) entry which is preliminary data.</text>
</comment>
<evidence type="ECO:0000313" key="3">
    <source>
        <dbReference type="Proteomes" id="UP001193501"/>
    </source>
</evidence>
<reference evidence="2" key="1">
    <citation type="submission" date="2020-01" db="EMBL/GenBank/DDBJ databases">
        <authorList>
            <person name="Chen W.-M."/>
        </authorList>
    </citation>
    <scope>NUCLEOTIDE SEQUENCE</scope>
    <source>
        <strain evidence="2">CYK-10</strain>
    </source>
</reference>
<dbReference type="PANTHER" id="PTHR37477">
    <property type="entry name" value="COBALT-PRECORRIN-5A HYDROLASE"/>
    <property type="match status" value="1"/>
</dbReference>